<dbReference type="AlphaFoldDB" id="A0A6A6ZMT6"/>
<dbReference type="EMBL" id="MU006235">
    <property type="protein sequence ID" value="KAF2822206.1"/>
    <property type="molecule type" value="Genomic_DNA"/>
</dbReference>
<dbReference type="Proteomes" id="UP000799424">
    <property type="component" value="Unassembled WGS sequence"/>
</dbReference>
<sequence>MLMVLTPLQSSQAQRFGNLHALKRPEGEEHAARRASLQDSYGKVGFIGGLWNR</sequence>
<keyword evidence="2" id="KW-1185">Reference proteome</keyword>
<name>A0A6A6ZMT6_9PLEO</name>
<accession>A0A6A6ZMT6</accession>
<reference evidence="1" key="1">
    <citation type="journal article" date="2020" name="Stud. Mycol.">
        <title>101 Dothideomycetes genomes: a test case for predicting lifestyles and emergence of pathogens.</title>
        <authorList>
            <person name="Haridas S."/>
            <person name="Albert R."/>
            <person name="Binder M."/>
            <person name="Bloem J."/>
            <person name="Labutti K."/>
            <person name="Salamov A."/>
            <person name="Andreopoulos B."/>
            <person name="Baker S."/>
            <person name="Barry K."/>
            <person name="Bills G."/>
            <person name="Bluhm B."/>
            <person name="Cannon C."/>
            <person name="Castanera R."/>
            <person name="Culley D."/>
            <person name="Daum C."/>
            <person name="Ezra D."/>
            <person name="Gonzalez J."/>
            <person name="Henrissat B."/>
            <person name="Kuo A."/>
            <person name="Liang C."/>
            <person name="Lipzen A."/>
            <person name="Lutzoni F."/>
            <person name="Magnuson J."/>
            <person name="Mondo S."/>
            <person name="Nolan M."/>
            <person name="Ohm R."/>
            <person name="Pangilinan J."/>
            <person name="Park H.-J."/>
            <person name="Ramirez L."/>
            <person name="Alfaro M."/>
            <person name="Sun H."/>
            <person name="Tritt A."/>
            <person name="Yoshinaga Y."/>
            <person name="Zwiers L.-H."/>
            <person name="Turgeon B."/>
            <person name="Goodwin S."/>
            <person name="Spatafora J."/>
            <person name="Crous P."/>
            <person name="Grigoriev I."/>
        </authorList>
    </citation>
    <scope>NUCLEOTIDE SEQUENCE</scope>
    <source>
        <strain evidence="1">CBS 113818</strain>
    </source>
</reference>
<gene>
    <name evidence="1" type="ORF">CC86DRAFT_373378</name>
</gene>
<protein>
    <submittedName>
        <fullName evidence="1">Uncharacterized protein</fullName>
    </submittedName>
</protein>
<proteinExistence type="predicted"/>
<dbReference type="OrthoDB" id="4158609at2759"/>
<organism evidence="1 2">
    <name type="scientific">Ophiobolus disseminans</name>
    <dbReference type="NCBI Taxonomy" id="1469910"/>
    <lineage>
        <taxon>Eukaryota</taxon>
        <taxon>Fungi</taxon>
        <taxon>Dikarya</taxon>
        <taxon>Ascomycota</taxon>
        <taxon>Pezizomycotina</taxon>
        <taxon>Dothideomycetes</taxon>
        <taxon>Pleosporomycetidae</taxon>
        <taxon>Pleosporales</taxon>
        <taxon>Pleosporineae</taxon>
        <taxon>Phaeosphaeriaceae</taxon>
        <taxon>Ophiobolus</taxon>
    </lineage>
</organism>
<evidence type="ECO:0000313" key="2">
    <source>
        <dbReference type="Proteomes" id="UP000799424"/>
    </source>
</evidence>
<evidence type="ECO:0000313" key="1">
    <source>
        <dbReference type="EMBL" id="KAF2822206.1"/>
    </source>
</evidence>